<dbReference type="Pfam" id="PF05380">
    <property type="entry name" value="Peptidase_A17"/>
    <property type="match status" value="1"/>
</dbReference>
<evidence type="ECO:0000259" key="1">
    <source>
        <dbReference type="PROSITE" id="PS50994"/>
    </source>
</evidence>
<reference evidence="2 3" key="1">
    <citation type="submission" date="2020-04" db="EMBL/GenBank/DDBJ databases">
        <authorList>
            <person name="Wallbank WR R."/>
            <person name="Pardo Diaz C."/>
            <person name="Kozak K."/>
            <person name="Martin S."/>
            <person name="Jiggins C."/>
            <person name="Moest M."/>
            <person name="Warren A I."/>
            <person name="Byers J.R.P. K."/>
            <person name="Montejo-Kovacevich G."/>
            <person name="Yen C E."/>
        </authorList>
    </citation>
    <scope>NUCLEOTIDE SEQUENCE [LARGE SCALE GENOMIC DNA]</scope>
</reference>
<evidence type="ECO:0000313" key="2">
    <source>
        <dbReference type="EMBL" id="CAB3232958.1"/>
    </source>
</evidence>
<dbReference type="SUPFAM" id="SSF53098">
    <property type="entry name" value="Ribonuclease H-like"/>
    <property type="match status" value="1"/>
</dbReference>
<accession>A0A8S0ZHP3</accession>
<keyword evidence="3" id="KW-1185">Reference proteome</keyword>
<dbReference type="GO" id="GO:0003676">
    <property type="term" value="F:nucleic acid binding"/>
    <property type="evidence" value="ECO:0007669"/>
    <property type="project" value="InterPro"/>
</dbReference>
<dbReference type="GO" id="GO:0015074">
    <property type="term" value="P:DNA integration"/>
    <property type="evidence" value="ECO:0007669"/>
    <property type="project" value="InterPro"/>
</dbReference>
<dbReference type="PROSITE" id="PS50994">
    <property type="entry name" value="INTEGRASE"/>
    <property type="match status" value="1"/>
</dbReference>
<sequence length="596" mass="67607">MSVFDPLGLVYPCVIQSRVLMQRIWRSGILWDECIKDPEATIWFQWLNQLKALSNVVVPRWYGLQRTAVDIHVFGDASEKAYAAVAFLVGTDIEGNRVCTMVAGKARVAPVKVVSIPRLELQAAVLACRLAVIVKAEVDFVINNLYLWTDSKTVLMWINSDARDYQKYVSHRLAEIDSLSKRSNWHWVPSESNPADEATRMDWPNNKGMWLSGPPFLYDPQEPWPSYKREEFPADDTERFERVLVVGDNPQPLIDVKRYSTWTRALRVFARVLTFITACRTKQRIAVSTLTINNIQEAERMLLKQSQARSFPEELSTLRFGLPLPKSSRLLKLDPAVYDDELLRVRGRLGASTELSFDEKHPVILDGSCPITRLLVQHYHERAMHANHETVVNNVRERFWVTCIRPTVKAVVARCQHCRVQRAQPNPPKMGDLPLVRLTTTRRAFVNCGIDYFGPMEITIGRRREKRWGVLFTCLTTRAVHLELAASLSSDSAILALRRLIARRGQPAIILSDCGTNFVGANKELRAALRGLNAERLRGEALAKGIEWRFNAPAAPHMGGAWERLIRKLKAESGFAALSVFKLGARVIGHTQINDL</sequence>
<feature type="domain" description="Integrase catalytic" evidence="1">
    <location>
        <begin position="421"/>
        <end position="596"/>
    </location>
</feature>
<gene>
    <name evidence="2" type="ORF">APLA_LOCUS4993</name>
</gene>
<protein>
    <recommendedName>
        <fullName evidence="1">Integrase catalytic domain-containing protein</fullName>
    </recommendedName>
</protein>
<organism evidence="2 3">
    <name type="scientific">Arctia plantaginis</name>
    <name type="common">Wood tiger moth</name>
    <name type="synonym">Phalaena plantaginis</name>
    <dbReference type="NCBI Taxonomy" id="874455"/>
    <lineage>
        <taxon>Eukaryota</taxon>
        <taxon>Metazoa</taxon>
        <taxon>Ecdysozoa</taxon>
        <taxon>Arthropoda</taxon>
        <taxon>Hexapoda</taxon>
        <taxon>Insecta</taxon>
        <taxon>Pterygota</taxon>
        <taxon>Neoptera</taxon>
        <taxon>Endopterygota</taxon>
        <taxon>Lepidoptera</taxon>
        <taxon>Glossata</taxon>
        <taxon>Ditrysia</taxon>
        <taxon>Noctuoidea</taxon>
        <taxon>Erebidae</taxon>
        <taxon>Arctiinae</taxon>
        <taxon>Arctia</taxon>
    </lineage>
</organism>
<dbReference type="InterPro" id="IPR001584">
    <property type="entry name" value="Integrase_cat-core"/>
</dbReference>
<dbReference type="InterPro" id="IPR012337">
    <property type="entry name" value="RNaseH-like_sf"/>
</dbReference>
<dbReference type="Gene3D" id="1.10.340.70">
    <property type="match status" value="1"/>
</dbReference>
<comment type="caution">
    <text evidence="2">The sequence shown here is derived from an EMBL/GenBank/DDBJ whole genome shotgun (WGS) entry which is preliminary data.</text>
</comment>
<dbReference type="InterPro" id="IPR036397">
    <property type="entry name" value="RNaseH_sf"/>
</dbReference>
<dbReference type="InterPro" id="IPR041588">
    <property type="entry name" value="Integrase_H2C2"/>
</dbReference>
<proteinExistence type="predicted"/>
<dbReference type="OrthoDB" id="10055784at2759"/>
<dbReference type="InterPro" id="IPR008042">
    <property type="entry name" value="Retrotrans_Pao"/>
</dbReference>
<dbReference type="Gene3D" id="3.30.420.10">
    <property type="entry name" value="Ribonuclease H-like superfamily/Ribonuclease H"/>
    <property type="match status" value="2"/>
</dbReference>
<dbReference type="Proteomes" id="UP000494106">
    <property type="component" value="Unassembled WGS sequence"/>
</dbReference>
<dbReference type="EMBL" id="CADEBC010000479">
    <property type="protein sequence ID" value="CAB3232958.1"/>
    <property type="molecule type" value="Genomic_DNA"/>
</dbReference>
<dbReference type="Pfam" id="PF17921">
    <property type="entry name" value="Integrase_H2C2"/>
    <property type="match status" value="1"/>
</dbReference>
<evidence type="ECO:0000313" key="3">
    <source>
        <dbReference type="Proteomes" id="UP000494106"/>
    </source>
</evidence>
<dbReference type="AlphaFoldDB" id="A0A8S0ZHP3"/>
<name>A0A8S0ZHP3_ARCPL</name>
<dbReference type="PANTHER" id="PTHR47331">
    <property type="entry name" value="PHD-TYPE DOMAIN-CONTAINING PROTEIN"/>
    <property type="match status" value="1"/>
</dbReference>